<reference evidence="1 2" key="1">
    <citation type="journal article" date="2024" name="Chem. Sci.">
        <title>Discovery of megapolipeptins by genome mining of a Burkholderiales bacteria collection.</title>
        <authorList>
            <person name="Paulo B.S."/>
            <person name="Recchia M.J.J."/>
            <person name="Lee S."/>
            <person name="Fergusson C.H."/>
            <person name="Romanowski S.B."/>
            <person name="Hernandez A."/>
            <person name="Krull N."/>
            <person name="Liu D.Y."/>
            <person name="Cavanagh H."/>
            <person name="Bos A."/>
            <person name="Gray C.A."/>
            <person name="Murphy B.T."/>
            <person name="Linington R.G."/>
            <person name="Eustaquio A.S."/>
        </authorList>
    </citation>
    <scope>NUCLEOTIDE SEQUENCE [LARGE SCALE GENOMIC DNA]</scope>
    <source>
        <strain evidence="1 2">RL21-008-BIB-A</strain>
    </source>
</reference>
<dbReference type="Gene3D" id="2.150.10.10">
    <property type="entry name" value="Serralysin-like metalloprotease, C-terminal"/>
    <property type="match status" value="4"/>
</dbReference>
<proteinExistence type="predicted"/>
<evidence type="ECO:0000313" key="2">
    <source>
        <dbReference type="Proteomes" id="UP001629246"/>
    </source>
</evidence>
<dbReference type="SUPFAM" id="SSF51120">
    <property type="entry name" value="beta-Roll"/>
    <property type="match status" value="2"/>
</dbReference>
<dbReference type="InterPro" id="IPR011049">
    <property type="entry name" value="Serralysin-like_metalloprot_C"/>
</dbReference>
<keyword evidence="2" id="KW-1185">Reference proteome</keyword>
<accession>A0ABW9AEC8</accession>
<name>A0ABW9AEC8_9BURK</name>
<comment type="caution">
    <text evidence="1">The sequence shown here is derived from an EMBL/GenBank/DDBJ whole genome shotgun (WGS) entry which is preliminary data.</text>
</comment>
<feature type="non-terminal residue" evidence="1">
    <location>
        <position position="1"/>
    </location>
</feature>
<protein>
    <submittedName>
        <fullName evidence="1">Calcium-binding protein</fullName>
    </submittedName>
</protein>
<gene>
    <name evidence="1" type="ORF">PQR62_15940</name>
</gene>
<dbReference type="RefSeq" id="WP_408158976.1">
    <property type="nucleotide sequence ID" value="NZ_JAQQFM010000007.1"/>
</dbReference>
<dbReference type="Proteomes" id="UP001629246">
    <property type="component" value="Unassembled WGS sequence"/>
</dbReference>
<dbReference type="InterPro" id="IPR001343">
    <property type="entry name" value="Hemolysn_Ca-bd"/>
</dbReference>
<dbReference type="EMBL" id="JAQQFM010000007">
    <property type="protein sequence ID" value="MFL9925772.1"/>
    <property type="molecule type" value="Genomic_DNA"/>
</dbReference>
<sequence length="834" mass="82826">ANDGNGVTINLNYTDGTGTSGGFAAGDKFNGIENVTGTQYDDTFFASAVANKFDGGTSTSASHNRVNYSASNAGVIVDLVLNVGGDAINGTTSYANGDTYLNIQDATGSNFADIFIASAAANRFDGGSGSDTVSYAKANDGVGVTVDLTNGVGTGGFAQGDTYTSIENAIGTNWDDTFIASTDSNFFDGGLGSNTVSYANRGVSVTVDLSTATGTGGGAAAGDTYVNIQNVIGGSGADTLTGYGVVGVKSVLTGGNGGDILAGVQANRAYTYASYAGSGAGVTVDLTSTTGVGTTGGDATGDQLRFIDNLIGSSFSDTFIANDQANSFDGGAGGLDTVSYAASASPVTVDLSTAGFVGVGGYAAGDTYVRISNVIGTGGNDVLTGANSNRSELIGGAGADDLHAATGNVSNTYASYRYSSSGVTVDFVQAKGLAGDALNDTLNNIVNVVGSGSNDLFYASSAANKFEGNGGSDTVDYHYSAAGVTVDLYDGTFTSGGYAQGDTYNAIANVVGTGQNDTFYATAAANSFNGGTGGSDTVNYSHSGVGVKVNLDTGFGSDAVTGVTSFANGDTYTNIQNVVGSSGNDYFIASSAANAFTGGGGNDTVSYESATGSGFTASLTSGTGSGSGSYAAGDTYAGISNLVGSQNVDSHLIGNSGANILTAQGSGTTNILEGMGAGSGTDVYNALLGGSNTLTAGSGTNIFNVSAAGLDGIFNQTTHSSNLVSANGSAGNTTLHFDNLGNTLTLSNFSSKVSGITTLDISTSTNTNVLITTQDIVSLAQTSNHLLTIKMTATESLQITNGSNYKILGTGDYVFYSDAALSNEVARIHIQLAA</sequence>
<dbReference type="PRINTS" id="PR00313">
    <property type="entry name" value="CABNDNGRPT"/>
</dbReference>
<organism evidence="1 2">
    <name type="scientific">Herbaspirillum lusitanum</name>
    <dbReference type="NCBI Taxonomy" id="213312"/>
    <lineage>
        <taxon>Bacteria</taxon>
        <taxon>Pseudomonadati</taxon>
        <taxon>Pseudomonadota</taxon>
        <taxon>Betaproteobacteria</taxon>
        <taxon>Burkholderiales</taxon>
        <taxon>Oxalobacteraceae</taxon>
        <taxon>Herbaspirillum</taxon>
    </lineage>
</organism>
<evidence type="ECO:0000313" key="1">
    <source>
        <dbReference type="EMBL" id="MFL9925772.1"/>
    </source>
</evidence>
<dbReference type="Pfam" id="PF00353">
    <property type="entry name" value="HemolysinCabind"/>
    <property type="match status" value="6"/>
</dbReference>